<feature type="compositionally biased region" description="Basic and acidic residues" evidence="1">
    <location>
        <begin position="105"/>
        <end position="118"/>
    </location>
</feature>
<gene>
    <name evidence="2" type="ORF">E5676_scaffold195G00610</name>
</gene>
<dbReference type="Proteomes" id="UP000321947">
    <property type="component" value="Unassembled WGS sequence"/>
</dbReference>
<evidence type="ECO:0000256" key="1">
    <source>
        <dbReference type="SAM" id="MobiDB-lite"/>
    </source>
</evidence>
<dbReference type="AlphaFoldDB" id="A0A5D3DH06"/>
<sequence>MSLVIPKDARISLVTPKDTSISLVILKDAHISLVFPKDTPINLVIPNDARISLVFPKDTHISKDIQASVSIRKQLISHDDIQATTSGHATFNQTRALKPGQPRVTDLRAFDDSDDSRLKGVRRPALFQRGGGRRGVGRHGQTKDARRRPIA</sequence>
<name>A0A5D3DH06_CUCMM</name>
<proteinExistence type="predicted"/>
<evidence type="ECO:0000313" key="3">
    <source>
        <dbReference type="Proteomes" id="UP000321947"/>
    </source>
</evidence>
<accession>A0A5D3DH06</accession>
<evidence type="ECO:0008006" key="4">
    <source>
        <dbReference type="Google" id="ProtNLM"/>
    </source>
</evidence>
<comment type="caution">
    <text evidence="2">The sequence shown here is derived from an EMBL/GenBank/DDBJ whole genome shotgun (WGS) entry which is preliminary data.</text>
</comment>
<dbReference type="EMBL" id="SSTD01004937">
    <property type="protein sequence ID" value="TYK22630.1"/>
    <property type="molecule type" value="Genomic_DNA"/>
</dbReference>
<feature type="region of interest" description="Disordered" evidence="1">
    <location>
        <begin position="91"/>
        <end position="151"/>
    </location>
</feature>
<organism evidence="2 3">
    <name type="scientific">Cucumis melo var. makuwa</name>
    <name type="common">Oriental melon</name>
    <dbReference type="NCBI Taxonomy" id="1194695"/>
    <lineage>
        <taxon>Eukaryota</taxon>
        <taxon>Viridiplantae</taxon>
        <taxon>Streptophyta</taxon>
        <taxon>Embryophyta</taxon>
        <taxon>Tracheophyta</taxon>
        <taxon>Spermatophyta</taxon>
        <taxon>Magnoliopsida</taxon>
        <taxon>eudicotyledons</taxon>
        <taxon>Gunneridae</taxon>
        <taxon>Pentapetalae</taxon>
        <taxon>rosids</taxon>
        <taxon>fabids</taxon>
        <taxon>Cucurbitales</taxon>
        <taxon>Cucurbitaceae</taxon>
        <taxon>Benincaseae</taxon>
        <taxon>Cucumis</taxon>
    </lineage>
</organism>
<protein>
    <recommendedName>
        <fullName evidence="4">NBS-LRR type resistance protein</fullName>
    </recommendedName>
</protein>
<evidence type="ECO:0000313" key="2">
    <source>
        <dbReference type="EMBL" id="TYK22630.1"/>
    </source>
</evidence>
<reference evidence="2 3" key="1">
    <citation type="submission" date="2019-08" db="EMBL/GenBank/DDBJ databases">
        <title>Draft genome sequences of two oriental melons (Cucumis melo L. var makuwa).</title>
        <authorList>
            <person name="Kwon S.-Y."/>
        </authorList>
    </citation>
    <scope>NUCLEOTIDE SEQUENCE [LARGE SCALE GENOMIC DNA]</scope>
    <source>
        <strain evidence="3">cv. Chang Bougi</strain>
        <tissue evidence="2">Leaf</tissue>
    </source>
</reference>